<dbReference type="RefSeq" id="XP_022816748.1">
    <property type="nucleotide sequence ID" value="XM_022960980.1"/>
</dbReference>
<evidence type="ECO:0000256" key="9">
    <source>
        <dbReference type="ARBA" id="ARBA00071212"/>
    </source>
</evidence>
<dbReference type="Pfam" id="PF16575">
    <property type="entry name" value="CLP1_P"/>
    <property type="match status" value="1"/>
</dbReference>
<feature type="compositionally biased region" description="Acidic residues" evidence="10">
    <location>
        <begin position="273"/>
        <end position="284"/>
    </location>
</feature>
<proteinExistence type="inferred from homology"/>
<feature type="region of interest" description="Disordered" evidence="10">
    <location>
        <begin position="112"/>
        <end position="140"/>
    </location>
</feature>
<evidence type="ECO:0000256" key="6">
    <source>
        <dbReference type="ARBA" id="ARBA00022777"/>
    </source>
</evidence>
<dbReference type="GO" id="GO:0000448">
    <property type="term" value="P:cleavage in ITS2 between 5.8S rRNA and LSU-rRNA of tricistronic rRNA transcript (SSU-rRNA, 5.8S rRNA, LSU-rRNA)"/>
    <property type="evidence" value="ECO:0007669"/>
    <property type="project" value="TreeGrafter"/>
</dbReference>
<dbReference type="InterPro" id="IPR057573">
    <property type="entry name" value="NOL9_N"/>
</dbReference>
<evidence type="ECO:0000256" key="1">
    <source>
        <dbReference type="ARBA" id="ARBA00004604"/>
    </source>
</evidence>
<dbReference type="InterPro" id="IPR032319">
    <property type="entry name" value="CLP1_P"/>
</dbReference>
<dbReference type="GO" id="GO:0005730">
    <property type="term" value="C:nucleolus"/>
    <property type="evidence" value="ECO:0007669"/>
    <property type="project" value="UniProtKB-SubCell"/>
</dbReference>
<keyword evidence="4" id="KW-0808">Transferase</keyword>
<sequence>MLYFVSFCRIAECFYEILGIITVKMDFFEKAHVTKKQPSKKDTKSEEIVKKQLKQMLQGFKRSDNELIRHSGNSGNDIVEAHKRFDDSASVSGFSDLDLTHSDNEEDIVQASTSRTVDNTADSSSHISLPNSSESNCDTDDNIEDLNLEESNSQESISECDEIVESLSEHIEVSSSEGGDTSFSNLDVPSPTLGSTTDSEVFDPDGELASKILENLKKNELSKIGKKRKVEDERKPIKPKKKDVKHKKSSEIEDNESDDTMITMEALSICEDDNDNENDDEIETISDSNSAHTSTATNESLPFVSITVTDMPEQKINNFLEDYKHPTVRPLQNIVYTATSPALFAPESEPIENMLSSELNDNETVVGLVKINLDTEPAEDIETDDVIENIDLDTSTDQPLEESTAEYDNTLMSDTPREAEEDSLESVKFYYGKNCYVVVLQHPAEIYVSGKVRVKGLGGVVEVYGHILRDAVELYAPNNYFAQCIKTVERPNDDYGLFRKLTAEGLLVREAEEIVTTIGQYDGIISLSRLHDPRMDFVEKNVAMDLFPKSNKGYDSLRKVSVEVGCSLMLKKPWRHFDENVAWELAVNCGFEENSRGIVCGGKGVGKSTFLRYFVNRMLIKGPVLVIDLDPGQAEFTVSGNISATVVTTPLLGPNYTHLKTPEMSLNIGMINTMDNIARYLAAVSQILSHCHSNQAYSSMPWIVNTMGMCTQMGLKFILHTIQCTRPTFLVQIDSQILKKRFESRLDTDSVKSLLRNFDCNILRNAEDTNLNYSYILMQHAQGSDKHNTATSPKELRYLNFLAYFGELMNIHKGTQLLGIVPYEVSMSDVNVLTNMKVANDAVLKVINGKIVALCQLAMKDKGKVFTLQDNALLCHGNGLVRGVDFEKRLLYVVTPVAADKLSAVDTLLYADWVPDLHGPERFLPEGTEVPYRSLTDYRQKQFMQSPRRRFNPLQLLKMSRSA</sequence>
<dbReference type="SUPFAM" id="SSF52540">
    <property type="entry name" value="P-loop containing nucleoside triphosphate hydrolases"/>
    <property type="match status" value="1"/>
</dbReference>
<dbReference type="Gene3D" id="3.40.50.300">
    <property type="entry name" value="P-loop containing nucleotide triphosphate hydrolases"/>
    <property type="match status" value="1"/>
</dbReference>
<evidence type="ECO:0000313" key="15">
    <source>
        <dbReference type="RefSeq" id="XP_022816748.1"/>
    </source>
</evidence>
<feature type="region of interest" description="Disordered" evidence="10">
    <location>
        <begin position="169"/>
        <end position="202"/>
    </location>
</feature>
<evidence type="ECO:0000259" key="11">
    <source>
        <dbReference type="Pfam" id="PF16575"/>
    </source>
</evidence>
<feature type="domain" description="Clp1 P-loop" evidence="11">
    <location>
        <begin position="601"/>
        <end position="752"/>
    </location>
</feature>
<keyword evidence="8" id="KW-0539">Nucleus</keyword>
<dbReference type="GO" id="GO:0051731">
    <property type="term" value="F:polynucleotide 5'-hydroxyl-kinase activity"/>
    <property type="evidence" value="ECO:0007669"/>
    <property type="project" value="InterPro"/>
</dbReference>
<feature type="compositionally biased region" description="Polar residues" evidence="10">
    <location>
        <begin position="173"/>
        <end position="199"/>
    </location>
</feature>
<dbReference type="Proteomes" id="UP000301870">
    <property type="component" value="Chromosome 1"/>
</dbReference>
<dbReference type="Pfam" id="PF25467">
    <property type="entry name" value="NOL9_C"/>
    <property type="match status" value="1"/>
</dbReference>
<dbReference type="Pfam" id="PF24419">
    <property type="entry name" value="Cupin_NOL9"/>
    <property type="match status" value="1"/>
</dbReference>
<feature type="compositionally biased region" description="Polar residues" evidence="10">
    <location>
        <begin position="112"/>
        <end position="136"/>
    </location>
</feature>
<evidence type="ECO:0000256" key="4">
    <source>
        <dbReference type="ARBA" id="ARBA00022679"/>
    </source>
</evidence>
<feature type="compositionally biased region" description="Polar residues" evidence="10">
    <location>
        <begin position="285"/>
        <end position="296"/>
    </location>
</feature>
<dbReference type="InterPro" id="IPR027417">
    <property type="entry name" value="P-loop_NTPase"/>
</dbReference>
<dbReference type="AlphaFoldDB" id="A0A9J7IJB5"/>
<keyword evidence="3" id="KW-0698">rRNA processing</keyword>
<protein>
    <recommendedName>
        <fullName evidence="9">Polynucleotide 5'-hydroxyl-kinase NOL9</fullName>
    </recommendedName>
</protein>
<dbReference type="PANTHER" id="PTHR12755">
    <property type="entry name" value="CLEAVAGE/POLYADENYLATION FACTOR IA SUBUNIT CLP1P"/>
    <property type="match status" value="1"/>
</dbReference>
<comment type="subcellular location">
    <subcellularLocation>
        <location evidence="1">Nucleus</location>
        <location evidence="1">Nucleolus</location>
    </subcellularLocation>
</comment>
<evidence type="ECO:0000256" key="5">
    <source>
        <dbReference type="ARBA" id="ARBA00022741"/>
    </source>
</evidence>
<reference evidence="15" key="1">
    <citation type="submission" date="2025-08" db="UniProtKB">
        <authorList>
            <consortium name="RefSeq"/>
        </authorList>
    </citation>
    <scope>IDENTIFICATION</scope>
    <source>
        <strain evidence="15">Ishihara</strain>
        <tissue evidence="15">Whole body</tissue>
    </source>
</reference>
<dbReference type="PANTHER" id="PTHR12755:SF3">
    <property type="entry name" value="POLYNUCLEOTIDE 5'-HYDROXYL-KINASE NOL9"/>
    <property type="match status" value="1"/>
</dbReference>
<feature type="region of interest" description="Disordered" evidence="10">
    <location>
        <begin position="225"/>
        <end position="257"/>
    </location>
</feature>
<evidence type="ECO:0000256" key="7">
    <source>
        <dbReference type="ARBA" id="ARBA00022840"/>
    </source>
</evidence>
<keyword evidence="7" id="KW-0067">ATP-binding</keyword>
<feature type="compositionally biased region" description="Basic and acidic residues" evidence="10">
    <location>
        <begin position="225"/>
        <end position="236"/>
    </location>
</feature>
<evidence type="ECO:0000256" key="3">
    <source>
        <dbReference type="ARBA" id="ARBA00022552"/>
    </source>
</evidence>
<evidence type="ECO:0000256" key="10">
    <source>
        <dbReference type="SAM" id="MobiDB-lite"/>
    </source>
</evidence>
<dbReference type="OrthoDB" id="2405412at2759"/>
<evidence type="ECO:0000256" key="8">
    <source>
        <dbReference type="ARBA" id="ARBA00023242"/>
    </source>
</evidence>
<feature type="compositionally biased region" description="Basic residues" evidence="10">
    <location>
        <begin position="237"/>
        <end position="248"/>
    </location>
</feature>
<dbReference type="GeneID" id="111349723"/>
<accession>A0A9J7IJB5</accession>
<dbReference type="InterPro" id="IPR057570">
    <property type="entry name" value="NOL9_C"/>
</dbReference>
<dbReference type="InterPro" id="IPR045116">
    <property type="entry name" value="Clp1/Grc3"/>
</dbReference>
<evidence type="ECO:0000259" key="13">
    <source>
        <dbReference type="Pfam" id="PF25467"/>
    </source>
</evidence>
<dbReference type="KEGG" id="sliu:111349723"/>
<evidence type="ECO:0000256" key="2">
    <source>
        <dbReference type="ARBA" id="ARBA00011003"/>
    </source>
</evidence>
<comment type="similarity">
    <text evidence="2">Belongs to the Clp1 family. NOL9/GRC3 subfamily.</text>
</comment>
<organism evidence="14 15">
    <name type="scientific">Spodoptera litura</name>
    <name type="common">Asian cotton leafworm</name>
    <dbReference type="NCBI Taxonomy" id="69820"/>
    <lineage>
        <taxon>Eukaryota</taxon>
        <taxon>Metazoa</taxon>
        <taxon>Ecdysozoa</taxon>
        <taxon>Arthropoda</taxon>
        <taxon>Hexapoda</taxon>
        <taxon>Insecta</taxon>
        <taxon>Pterygota</taxon>
        <taxon>Neoptera</taxon>
        <taxon>Endopterygota</taxon>
        <taxon>Lepidoptera</taxon>
        <taxon>Glossata</taxon>
        <taxon>Ditrysia</taxon>
        <taxon>Noctuoidea</taxon>
        <taxon>Noctuidae</taxon>
        <taxon>Amphipyrinae</taxon>
        <taxon>Spodoptera</taxon>
    </lineage>
</organism>
<feature type="region of interest" description="Disordered" evidence="10">
    <location>
        <begin position="273"/>
        <end position="296"/>
    </location>
</feature>
<feature type="domain" description="NOL9 C-terminal" evidence="13">
    <location>
        <begin position="821"/>
        <end position="911"/>
    </location>
</feature>
<evidence type="ECO:0000313" key="14">
    <source>
        <dbReference type="Proteomes" id="UP000301870"/>
    </source>
</evidence>
<feature type="domain" description="NOL9 N-terminal" evidence="12">
    <location>
        <begin position="425"/>
        <end position="561"/>
    </location>
</feature>
<name>A0A9J7IJB5_SPOLT</name>
<keyword evidence="5" id="KW-0547">Nucleotide-binding</keyword>
<dbReference type="GO" id="GO:0005524">
    <property type="term" value="F:ATP binding"/>
    <property type="evidence" value="ECO:0007669"/>
    <property type="project" value="UniProtKB-KW"/>
</dbReference>
<gene>
    <name evidence="15" type="primary">LOC111349723</name>
</gene>
<keyword evidence="14" id="KW-1185">Reference proteome</keyword>
<evidence type="ECO:0000259" key="12">
    <source>
        <dbReference type="Pfam" id="PF24419"/>
    </source>
</evidence>
<keyword evidence="6" id="KW-0418">Kinase</keyword>